<keyword evidence="1" id="KW-0597">Phosphoprotein</keyword>
<dbReference type="OrthoDB" id="1121174at2"/>
<evidence type="ECO:0000313" key="3">
    <source>
        <dbReference type="EMBL" id="RFZ90310.1"/>
    </source>
</evidence>
<dbReference type="SUPFAM" id="SSF52172">
    <property type="entry name" value="CheY-like"/>
    <property type="match status" value="1"/>
</dbReference>
<dbReference type="GO" id="GO:0000160">
    <property type="term" value="P:phosphorelay signal transduction system"/>
    <property type="evidence" value="ECO:0007669"/>
    <property type="project" value="InterPro"/>
</dbReference>
<evidence type="ECO:0000256" key="1">
    <source>
        <dbReference type="PROSITE-ProRule" id="PRU00169"/>
    </source>
</evidence>
<dbReference type="SMART" id="SM00448">
    <property type="entry name" value="REC"/>
    <property type="match status" value="1"/>
</dbReference>
<dbReference type="PANTHER" id="PTHR44520">
    <property type="entry name" value="RESPONSE REGULATOR RCP1-RELATED"/>
    <property type="match status" value="1"/>
</dbReference>
<keyword evidence="4" id="KW-1185">Reference proteome</keyword>
<feature type="modified residue" description="4-aspartylphosphate" evidence="1">
    <location>
        <position position="63"/>
    </location>
</feature>
<dbReference type="InterPro" id="IPR001789">
    <property type="entry name" value="Sig_transdc_resp-reg_receiver"/>
</dbReference>
<dbReference type="EMBL" id="QWDC01000004">
    <property type="protein sequence ID" value="RFZ90310.1"/>
    <property type="molecule type" value="Genomic_DNA"/>
</dbReference>
<dbReference type="RefSeq" id="WP_117393724.1">
    <property type="nucleotide sequence ID" value="NZ_QWDC01000004.1"/>
</dbReference>
<dbReference type="InterPro" id="IPR011006">
    <property type="entry name" value="CheY-like_superfamily"/>
</dbReference>
<proteinExistence type="predicted"/>
<name>A0A372NNU5_9SPHI</name>
<dbReference type="InterPro" id="IPR052893">
    <property type="entry name" value="TCS_response_regulator"/>
</dbReference>
<protein>
    <submittedName>
        <fullName evidence="3">Response regulator</fullName>
    </submittedName>
</protein>
<evidence type="ECO:0000313" key="4">
    <source>
        <dbReference type="Proteomes" id="UP000264217"/>
    </source>
</evidence>
<feature type="domain" description="Response regulatory" evidence="2">
    <location>
        <begin position="6"/>
        <end position="133"/>
    </location>
</feature>
<sequence length="134" mass="15165">MKKISIACVVDDDEIYTFSVKRIIAKADIAEKTIFFHNGKAALDFVIENRQNTGELPDLILLDLNMPVLDGWQFLDEFKALVPAIHKKITVYIVSSSIDEADYAKAREIELVSDFIVKPLTVNHLHDILTQIHA</sequence>
<reference evidence="3 4" key="1">
    <citation type="submission" date="2018-08" db="EMBL/GenBank/DDBJ databases">
        <title>Mucilaginibacter sp. MYSH2.</title>
        <authorList>
            <person name="Seo T."/>
        </authorList>
    </citation>
    <scope>NUCLEOTIDE SEQUENCE [LARGE SCALE GENOMIC DNA]</scope>
    <source>
        <strain evidence="3 4">MYSH2</strain>
    </source>
</reference>
<dbReference type="PANTHER" id="PTHR44520:SF2">
    <property type="entry name" value="RESPONSE REGULATOR RCP1"/>
    <property type="match status" value="1"/>
</dbReference>
<dbReference type="AlphaFoldDB" id="A0A372NNU5"/>
<comment type="caution">
    <text evidence="3">The sequence shown here is derived from an EMBL/GenBank/DDBJ whole genome shotgun (WGS) entry which is preliminary data.</text>
</comment>
<evidence type="ECO:0000259" key="2">
    <source>
        <dbReference type="PROSITE" id="PS50110"/>
    </source>
</evidence>
<dbReference type="Gene3D" id="3.40.50.2300">
    <property type="match status" value="1"/>
</dbReference>
<dbReference type="Proteomes" id="UP000264217">
    <property type="component" value="Unassembled WGS sequence"/>
</dbReference>
<dbReference type="PROSITE" id="PS50110">
    <property type="entry name" value="RESPONSE_REGULATORY"/>
    <property type="match status" value="1"/>
</dbReference>
<gene>
    <name evidence="3" type="ORF">D0C36_21160</name>
</gene>
<dbReference type="Pfam" id="PF00072">
    <property type="entry name" value="Response_reg"/>
    <property type="match status" value="1"/>
</dbReference>
<accession>A0A372NNU5</accession>
<organism evidence="3 4">
    <name type="scientific">Mucilaginibacter conchicola</name>
    <dbReference type="NCBI Taxonomy" id="2303333"/>
    <lineage>
        <taxon>Bacteria</taxon>
        <taxon>Pseudomonadati</taxon>
        <taxon>Bacteroidota</taxon>
        <taxon>Sphingobacteriia</taxon>
        <taxon>Sphingobacteriales</taxon>
        <taxon>Sphingobacteriaceae</taxon>
        <taxon>Mucilaginibacter</taxon>
    </lineage>
</organism>